<dbReference type="Proteomes" id="UP000487117">
    <property type="component" value="Unassembled WGS sequence"/>
</dbReference>
<comment type="caution">
    <text evidence="1">The sequence shown here is derived from an EMBL/GenBank/DDBJ whole genome shotgun (WGS) entry which is preliminary data.</text>
</comment>
<dbReference type="EMBL" id="WNDS01000002">
    <property type="protein sequence ID" value="KAF1015747.1"/>
    <property type="molecule type" value="Genomic_DNA"/>
</dbReference>
<dbReference type="AlphaFoldDB" id="A0A7V8JLW0"/>
<proteinExistence type="predicted"/>
<sequence>MNPWLSLPVIVVALAGCSTEARYQALGSPDPQGAPVRYPLDFPICQANALTGGEIIVPLKLRISTAGLPDPMRVMAERRKGPAMKGCPKGPPGLTTPAVQQKDSFLRTQTLDHTGQGYFAASTYSWELLSPGTLSEEAAKRRDVERLRAENLQRFGKSQEKVEQSRTQETINGRRWEHRLLELYETTLADAGSRQLREWNEIYEHALPGGYLPRRSARYSTMIVQDPVWLAPRRAMLRDLVQSVTIAPVDDAQIAAFIAEDARQRKALNEAFFRGKL</sequence>
<organism evidence="1 2">
    <name type="scientific">Stenotrophomonas maltophilia</name>
    <name type="common">Pseudomonas maltophilia</name>
    <name type="synonym">Xanthomonas maltophilia</name>
    <dbReference type="NCBI Taxonomy" id="40324"/>
    <lineage>
        <taxon>Bacteria</taxon>
        <taxon>Pseudomonadati</taxon>
        <taxon>Pseudomonadota</taxon>
        <taxon>Gammaproteobacteria</taxon>
        <taxon>Lysobacterales</taxon>
        <taxon>Lysobacteraceae</taxon>
        <taxon>Stenotrophomonas</taxon>
        <taxon>Stenotrophomonas maltophilia group</taxon>
    </lineage>
</organism>
<evidence type="ECO:0000313" key="1">
    <source>
        <dbReference type="EMBL" id="KAF1015747.1"/>
    </source>
</evidence>
<gene>
    <name evidence="1" type="ORF">GAK31_01224</name>
</gene>
<protein>
    <submittedName>
        <fullName evidence="1">Uncharacterized protein</fullName>
    </submittedName>
</protein>
<evidence type="ECO:0000313" key="2">
    <source>
        <dbReference type="Proteomes" id="UP000487117"/>
    </source>
</evidence>
<accession>A0A7V8JLW0</accession>
<name>A0A7V8JLW0_STEMA</name>
<reference evidence="2" key="1">
    <citation type="journal article" date="2020" name="MBio">
        <title>Horizontal gene transfer to a defensive symbiont with a reduced genome amongst a multipartite beetle microbiome.</title>
        <authorList>
            <person name="Waterworth S.C."/>
            <person name="Florez L.V."/>
            <person name="Rees E.R."/>
            <person name="Hertweck C."/>
            <person name="Kaltenpoth M."/>
            <person name="Kwan J.C."/>
        </authorList>
    </citation>
    <scope>NUCLEOTIDE SEQUENCE [LARGE SCALE GENOMIC DNA]</scope>
</reference>